<dbReference type="InterPro" id="IPR036010">
    <property type="entry name" value="2Fe-2S_ferredoxin-like_sf"/>
</dbReference>
<dbReference type="Pfam" id="PF00175">
    <property type="entry name" value="NAD_binding_1"/>
    <property type="match status" value="1"/>
</dbReference>
<dbReference type="PANTHER" id="PTHR47354:SF6">
    <property type="entry name" value="NADH OXIDOREDUCTASE HCR"/>
    <property type="match status" value="1"/>
</dbReference>
<sequence>MTQLQPRRARSRSSVLSFLDGKLSPLSLLESMATPHSVDRYLELIAPSVTARELRAEVVRAERRTADTITLTLRPTRQWRGFEAGQFVQLGVVVDGVRHTRCFSPAGSAVSRSGLIELTIKAQADGYVTRHLREHAEPGAVYALSQAQGEFHLPTPRPPRIVLVSGGSGITPLLSMARTLVDEKYTGNVTFVHYSTTATDVPYLDELWALGEAAPNVNVVLAYTGDDDGGHLRGFFGTHHLDAVAPWYRDAETYLCGPGPLMHSVREAYRAEGIEDRLHTEEFAPAQVGSGEAGGELTFAASGVRAENTGATLLDQAESAGLSPEYGCRMGICFTCTSVKTSGCTKNVRTGEEDTEPDKPIQLCVSVPVGDVVLDI</sequence>
<keyword evidence="3" id="KW-0001">2Fe-2S</keyword>
<dbReference type="SUPFAM" id="SSF52343">
    <property type="entry name" value="Ferredoxin reductase-like, C-terminal NADP-linked domain"/>
    <property type="match status" value="1"/>
</dbReference>
<dbReference type="InterPro" id="IPR012675">
    <property type="entry name" value="Beta-grasp_dom_sf"/>
</dbReference>
<dbReference type="Gene3D" id="3.10.20.30">
    <property type="match status" value="1"/>
</dbReference>
<keyword evidence="12" id="KW-1185">Reference proteome</keyword>
<dbReference type="PANTHER" id="PTHR47354">
    <property type="entry name" value="NADH OXIDOREDUCTASE HCR"/>
    <property type="match status" value="1"/>
</dbReference>
<dbReference type="CDD" id="cd06216">
    <property type="entry name" value="FNR_iron_sulfur_binding_2"/>
    <property type="match status" value="1"/>
</dbReference>
<dbReference type="PRINTS" id="PR00410">
    <property type="entry name" value="PHEHYDRXLASE"/>
</dbReference>
<dbReference type="Proteomes" id="UP000183263">
    <property type="component" value="Unassembled WGS sequence"/>
</dbReference>
<dbReference type="InterPro" id="IPR001433">
    <property type="entry name" value="OxRdtase_FAD/NAD-bd"/>
</dbReference>
<dbReference type="GO" id="GO:0051537">
    <property type="term" value="F:2 iron, 2 sulfur cluster binding"/>
    <property type="evidence" value="ECO:0007669"/>
    <property type="project" value="UniProtKB-KW"/>
</dbReference>
<dbReference type="PROSITE" id="PS51384">
    <property type="entry name" value="FAD_FR"/>
    <property type="match status" value="1"/>
</dbReference>
<evidence type="ECO:0000313" key="12">
    <source>
        <dbReference type="Proteomes" id="UP000183263"/>
    </source>
</evidence>
<evidence type="ECO:0000256" key="4">
    <source>
        <dbReference type="ARBA" id="ARBA00022723"/>
    </source>
</evidence>
<proteinExistence type="predicted"/>
<keyword evidence="7" id="KW-0408">Iron</keyword>
<keyword evidence="5" id="KW-0274">FAD</keyword>
<dbReference type="InterPro" id="IPR017927">
    <property type="entry name" value="FAD-bd_FR_type"/>
</dbReference>
<evidence type="ECO:0000256" key="3">
    <source>
        <dbReference type="ARBA" id="ARBA00022714"/>
    </source>
</evidence>
<evidence type="ECO:0000256" key="2">
    <source>
        <dbReference type="ARBA" id="ARBA00022630"/>
    </source>
</evidence>
<evidence type="ECO:0000256" key="6">
    <source>
        <dbReference type="ARBA" id="ARBA00023002"/>
    </source>
</evidence>
<organism evidence="11 12">
    <name type="scientific">Rhodococcus triatomae</name>
    <dbReference type="NCBI Taxonomy" id="300028"/>
    <lineage>
        <taxon>Bacteria</taxon>
        <taxon>Bacillati</taxon>
        <taxon>Actinomycetota</taxon>
        <taxon>Actinomycetes</taxon>
        <taxon>Mycobacteriales</taxon>
        <taxon>Nocardiaceae</taxon>
        <taxon>Rhodococcus</taxon>
    </lineage>
</organism>
<dbReference type="InterPro" id="IPR050415">
    <property type="entry name" value="MRET"/>
</dbReference>
<dbReference type="GO" id="GO:0046872">
    <property type="term" value="F:metal ion binding"/>
    <property type="evidence" value="ECO:0007669"/>
    <property type="project" value="UniProtKB-KW"/>
</dbReference>
<keyword evidence="4" id="KW-0479">Metal-binding</keyword>
<dbReference type="SUPFAM" id="SSF54292">
    <property type="entry name" value="2Fe-2S ferredoxin-like"/>
    <property type="match status" value="1"/>
</dbReference>
<comment type="cofactor">
    <cofactor evidence="1">
        <name>FAD</name>
        <dbReference type="ChEBI" id="CHEBI:57692"/>
    </cofactor>
</comment>
<dbReference type="InterPro" id="IPR017938">
    <property type="entry name" value="Riboflavin_synthase-like_b-brl"/>
</dbReference>
<name>A0A1G8DXD3_9NOCA</name>
<dbReference type="EMBL" id="FNDN01000002">
    <property type="protein sequence ID" value="SDH62323.1"/>
    <property type="molecule type" value="Genomic_DNA"/>
</dbReference>
<dbReference type="Gene3D" id="2.40.30.10">
    <property type="entry name" value="Translation factors"/>
    <property type="match status" value="1"/>
</dbReference>
<evidence type="ECO:0000256" key="8">
    <source>
        <dbReference type="ARBA" id="ARBA00023014"/>
    </source>
</evidence>
<evidence type="ECO:0000313" key="11">
    <source>
        <dbReference type="EMBL" id="SDH62323.1"/>
    </source>
</evidence>
<evidence type="ECO:0000256" key="5">
    <source>
        <dbReference type="ARBA" id="ARBA00022827"/>
    </source>
</evidence>
<dbReference type="InterPro" id="IPR001041">
    <property type="entry name" value="2Fe-2S_ferredoxin-type"/>
</dbReference>
<feature type="domain" description="FAD-binding FR-type" evidence="10">
    <location>
        <begin position="51"/>
        <end position="154"/>
    </location>
</feature>
<dbReference type="AlphaFoldDB" id="A0A1G8DXD3"/>
<dbReference type="InterPro" id="IPR039261">
    <property type="entry name" value="FNR_nucleotide-bd"/>
</dbReference>
<dbReference type="InterPro" id="IPR008333">
    <property type="entry name" value="Cbr1-like_FAD-bd_dom"/>
</dbReference>
<dbReference type="Gene3D" id="3.40.50.80">
    <property type="entry name" value="Nucleotide-binding domain of ferredoxin-NADP reductase (FNR) module"/>
    <property type="match status" value="1"/>
</dbReference>
<accession>A0A1G8DXD3</accession>
<keyword evidence="6" id="KW-0560">Oxidoreductase</keyword>
<evidence type="ECO:0000259" key="9">
    <source>
        <dbReference type="PROSITE" id="PS51085"/>
    </source>
</evidence>
<evidence type="ECO:0000256" key="7">
    <source>
        <dbReference type="ARBA" id="ARBA00023004"/>
    </source>
</evidence>
<gene>
    <name evidence="11" type="ORF">SAMN05444695_102436</name>
</gene>
<reference evidence="11 12" key="1">
    <citation type="submission" date="2016-10" db="EMBL/GenBank/DDBJ databases">
        <authorList>
            <person name="de Groot N.N."/>
        </authorList>
    </citation>
    <scope>NUCLEOTIDE SEQUENCE [LARGE SCALE GENOMIC DNA]</scope>
    <source>
        <strain evidence="11 12">DSM 44892</strain>
    </source>
</reference>
<dbReference type="CDD" id="cd00207">
    <property type="entry name" value="fer2"/>
    <property type="match status" value="1"/>
</dbReference>
<keyword evidence="2" id="KW-0285">Flavoprotein</keyword>
<evidence type="ECO:0000259" key="10">
    <source>
        <dbReference type="PROSITE" id="PS51384"/>
    </source>
</evidence>
<evidence type="ECO:0000256" key="1">
    <source>
        <dbReference type="ARBA" id="ARBA00001974"/>
    </source>
</evidence>
<dbReference type="Pfam" id="PF00970">
    <property type="entry name" value="FAD_binding_6"/>
    <property type="match status" value="1"/>
</dbReference>
<feature type="domain" description="2Fe-2S ferredoxin-type" evidence="9">
    <location>
        <begin position="295"/>
        <end position="376"/>
    </location>
</feature>
<protein>
    <submittedName>
        <fullName evidence="11">Ferredoxin-NADP reductase</fullName>
    </submittedName>
</protein>
<dbReference type="Pfam" id="PF00111">
    <property type="entry name" value="Fer2"/>
    <property type="match status" value="1"/>
</dbReference>
<dbReference type="PROSITE" id="PS51085">
    <property type="entry name" value="2FE2S_FER_2"/>
    <property type="match status" value="1"/>
</dbReference>
<dbReference type="SUPFAM" id="SSF63380">
    <property type="entry name" value="Riboflavin synthase domain-like"/>
    <property type="match status" value="1"/>
</dbReference>
<keyword evidence="8" id="KW-0411">Iron-sulfur</keyword>
<dbReference type="GO" id="GO:0016491">
    <property type="term" value="F:oxidoreductase activity"/>
    <property type="evidence" value="ECO:0007669"/>
    <property type="project" value="UniProtKB-KW"/>
</dbReference>